<protein>
    <submittedName>
        <fullName evidence="1">Uncharacterized protein</fullName>
    </submittedName>
</protein>
<keyword evidence="2" id="KW-1185">Reference proteome</keyword>
<accession>A0ABY7EW04</accession>
<dbReference type="EMBL" id="CP111019">
    <property type="protein sequence ID" value="WAR13480.1"/>
    <property type="molecule type" value="Genomic_DNA"/>
</dbReference>
<dbReference type="PANTHER" id="PTHR46704">
    <property type="entry name" value="CXC DOMAIN-CONTAINING PROTEIN-RELATED"/>
    <property type="match status" value="1"/>
</dbReference>
<evidence type="ECO:0000313" key="2">
    <source>
        <dbReference type="Proteomes" id="UP001164746"/>
    </source>
</evidence>
<dbReference type="PANTHER" id="PTHR46704:SF1">
    <property type="entry name" value="TELOMERE LENGTH REGULATION PROTEIN TEL2 HOMOLOG"/>
    <property type="match status" value="1"/>
</dbReference>
<organism evidence="1 2">
    <name type="scientific">Mya arenaria</name>
    <name type="common">Soft-shell clam</name>
    <dbReference type="NCBI Taxonomy" id="6604"/>
    <lineage>
        <taxon>Eukaryota</taxon>
        <taxon>Metazoa</taxon>
        <taxon>Spiralia</taxon>
        <taxon>Lophotrochozoa</taxon>
        <taxon>Mollusca</taxon>
        <taxon>Bivalvia</taxon>
        <taxon>Autobranchia</taxon>
        <taxon>Heteroconchia</taxon>
        <taxon>Euheterodonta</taxon>
        <taxon>Imparidentia</taxon>
        <taxon>Neoheterodontei</taxon>
        <taxon>Myida</taxon>
        <taxon>Myoidea</taxon>
        <taxon>Myidae</taxon>
        <taxon>Mya</taxon>
    </lineage>
</organism>
<dbReference type="Proteomes" id="UP001164746">
    <property type="component" value="Chromosome 8"/>
</dbReference>
<evidence type="ECO:0000313" key="1">
    <source>
        <dbReference type="EMBL" id="WAR13480.1"/>
    </source>
</evidence>
<proteinExistence type="predicted"/>
<name>A0ABY7EW04_MYAAR</name>
<sequence length="273" mass="30414">MDVLTLYLMVIEGNQQRKIKPISGENKQNFINMLSAHLSQSGCHTSHAEADADLHIVTTAIRAAEHSQVVVIGEDTDLLVLCFYANSDANNIFFTSDSKASFKGKKIWDLHNTIHVLGEEVRKLLVFIHAFTGYDTTSRLYGIDSLHDGIELAGIAVITSVYGGTHCQGLDLLRYCKFDHKVQTKKVLSLPPTSTAAKYHSYRVYLQVQTWIGRDISPTDWVWTMNGDKLVPVKTSLPAAPERLLKMIRSACGECHGLSCSKKGELFDETEQD</sequence>
<reference evidence="1" key="1">
    <citation type="submission" date="2022-11" db="EMBL/GenBank/DDBJ databases">
        <title>Centuries of genome instability and evolution in soft-shell clam transmissible cancer (bioRxiv).</title>
        <authorList>
            <person name="Hart S.F.M."/>
            <person name="Yonemitsu M.A."/>
            <person name="Giersch R.M."/>
            <person name="Beal B.F."/>
            <person name="Arriagada G."/>
            <person name="Davis B.W."/>
            <person name="Ostrander E.A."/>
            <person name="Goff S.P."/>
            <person name="Metzger M.J."/>
        </authorList>
    </citation>
    <scope>NUCLEOTIDE SEQUENCE</scope>
    <source>
        <strain evidence="1">MELC-2E11</strain>
        <tissue evidence="1">Siphon/mantle</tissue>
    </source>
</reference>
<gene>
    <name evidence="1" type="ORF">MAR_027660</name>
</gene>